<evidence type="ECO:0000313" key="10">
    <source>
        <dbReference type="EMBL" id="GAB1297872.1"/>
    </source>
</evidence>
<feature type="compositionally biased region" description="Acidic residues" evidence="8">
    <location>
        <begin position="396"/>
        <end position="407"/>
    </location>
</feature>
<evidence type="ECO:0000256" key="5">
    <source>
        <dbReference type="ARBA" id="ARBA00023136"/>
    </source>
</evidence>
<dbReference type="Gene3D" id="3.30.70.2470">
    <property type="entry name" value="Protein-tyrosine phosphatase receptor IA-2 ectodomain"/>
    <property type="match status" value="1"/>
</dbReference>
<dbReference type="InterPro" id="IPR038112">
    <property type="entry name" value="Receptor_IA-2_ectodomain_sf"/>
</dbReference>
<reference evidence="10 11" key="1">
    <citation type="submission" date="2024-08" db="EMBL/GenBank/DDBJ databases">
        <title>The draft genome of Apodemus speciosus.</title>
        <authorList>
            <person name="Nabeshima K."/>
            <person name="Suzuki S."/>
            <person name="Onuma M."/>
        </authorList>
    </citation>
    <scope>NUCLEOTIDE SEQUENCE [LARGE SCALE GENOMIC DNA]</scope>
    <source>
        <strain evidence="10">IB14-021</strain>
    </source>
</reference>
<feature type="compositionally biased region" description="Basic and acidic residues" evidence="8">
    <location>
        <begin position="384"/>
        <end position="395"/>
    </location>
</feature>
<name>A0ABQ0FF20_APOSI</name>
<dbReference type="InterPro" id="IPR021613">
    <property type="entry name" value="Receptor_IA-2_dom"/>
</dbReference>
<evidence type="ECO:0000313" key="11">
    <source>
        <dbReference type="Proteomes" id="UP001623349"/>
    </source>
</evidence>
<dbReference type="PANTHER" id="PTHR46106">
    <property type="entry name" value="IA-2 PROTEIN TYROSINE PHOSPHATASE, ISOFORM C"/>
    <property type="match status" value="1"/>
</dbReference>
<keyword evidence="6 10" id="KW-0675">Receptor</keyword>
<keyword evidence="7" id="KW-0325">Glycoprotein</keyword>
<gene>
    <name evidence="10" type="ORF">APTSU1_001310800</name>
</gene>
<dbReference type="SMART" id="SM01305">
    <property type="entry name" value="RESP18"/>
    <property type="match status" value="1"/>
</dbReference>
<evidence type="ECO:0000256" key="4">
    <source>
        <dbReference type="ARBA" id="ARBA00022989"/>
    </source>
</evidence>
<evidence type="ECO:0000259" key="9">
    <source>
        <dbReference type="Pfam" id="PF11548"/>
    </source>
</evidence>
<keyword evidence="11" id="KW-1185">Reference proteome</keyword>
<feature type="region of interest" description="Disordered" evidence="8">
    <location>
        <begin position="255"/>
        <end position="275"/>
    </location>
</feature>
<comment type="caution">
    <text evidence="10">The sequence shown here is derived from an EMBL/GenBank/DDBJ whole genome shotgun (WGS) entry which is preliminary data.</text>
</comment>
<organism evidence="10 11">
    <name type="scientific">Apodemus speciosus</name>
    <name type="common">Large Japanese field mouse</name>
    <dbReference type="NCBI Taxonomy" id="105296"/>
    <lineage>
        <taxon>Eukaryota</taxon>
        <taxon>Metazoa</taxon>
        <taxon>Chordata</taxon>
        <taxon>Craniata</taxon>
        <taxon>Vertebrata</taxon>
        <taxon>Euteleostomi</taxon>
        <taxon>Mammalia</taxon>
        <taxon>Eutheria</taxon>
        <taxon>Euarchontoglires</taxon>
        <taxon>Glires</taxon>
        <taxon>Rodentia</taxon>
        <taxon>Myomorpha</taxon>
        <taxon>Muroidea</taxon>
        <taxon>Muridae</taxon>
        <taxon>Murinae</taxon>
        <taxon>Apodemus</taxon>
    </lineage>
</organism>
<dbReference type="PANTHER" id="PTHR46106:SF5">
    <property type="entry name" value="RECEPTOR-TYPE TYROSINE-PROTEIN PHOSPHATASE N2"/>
    <property type="match status" value="1"/>
</dbReference>
<protein>
    <submittedName>
        <fullName evidence="10">Receptor-type tyrosine-protein phosphatase N2</fullName>
    </submittedName>
</protein>
<evidence type="ECO:0000256" key="6">
    <source>
        <dbReference type="ARBA" id="ARBA00023170"/>
    </source>
</evidence>
<dbReference type="Proteomes" id="UP001623349">
    <property type="component" value="Unassembled WGS sequence"/>
</dbReference>
<evidence type="ECO:0000256" key="2">
    <source>
        <dbReference type="ARBA" id="ARBA00022692"/>
    </source>
</evidence>
<proteinExistence type="predicted"/>
<comment type="subcellular location">
    <subcellularLocation>
        <location evidence="1">Membrane</location>
        <topology evidence="1">Single-pass membrane protein</topology>
    </subcellularLocation>
</comment>
<keyword evidence="4" id="KW-1133">Transmembrane helix</keyword>
<evidence type="ECO:0000256" key="1">
    <source>
        <dbReference type="ARBA" id="ARBA00004167"/>
    </source>
</evidence>
<keyword evidence="3" id="KW-0732">Signal</keyword>
<feature type="region of interest" description="Disordered" evidence="8">
    <location>
        <begin position="377"/>
        <end position="436"/>
    </location>
</feature>
<accession>A0ABQ0FF20</accession>
<dbReference type="EMBL" id="BAAFST010000012">
    <property type="protein sequence ID" value="GAB1297872.1"/>
    <property type="molecule type" value="Genomic_DNA"/>
</dbReference>
<evidence type="ECO:0000256" key="3">
    <source>
        <dbReference type="ARBA" id="ARBA00022729"/>
    </source>
</evidence>
<feature type="compositionally biased region" description="Basic and acidic residues" evidence="8">
    <location>
        <begin position="408"/>
        <end position="436"/>
    </location>
</feature>
<keyword evidence="5" id="KW-0472">Membrane</keyword>
<dbReference type="InterPro" id="IPR033522">
    <property type="entry name" value="IA-2/IA-2_beta"/>
</dbReference>
<feature type="domain" description="Protein-tyrosine phosphatase receptor IA-2 ectodomain" evidence="9">
    <location>
        <begin position="475"/>
        <end position="561"/>
    </location>
</feature>
<sequence>MCCLFEDGLCGPLETCVNGSITSDAMEDEEKPEFYGVFGRCQKVPAMDTYRYEVSPGALLHLRVTLQKLSRTGFSWQDDYTQRVIAQELANLPKAHLWHGEASGPARSLQQNADNEKWFSLESEVALAKTLRRYLPYLELLSQAPTANAHPRIDHETHPAKGEDSSPENILTYVAHTSALTYPPATRVKYPDNLLRPLSRLQPDELSPKVDSDIDKQKLIAALGTYTAQRRPGENDPEPRYLVHSPMRAPRPFSATALSQRWPPPPGDSKDSLSMGDVSTTAVDMAVGHVSLCDHLQSTGPWRAVCMFCTAAKFPLSFDEMRKNWMGTDGEFASERLYVRAEDQRLPEVDDPVYKEVNRLSFQLGDLLKDYGSPLLPEAPLLEKPSREEMKKSEQPEEALSSEEETAGVEHVRSRTYSKDLFERKPNSEPQPKRLEDQFQNRAPEGWEDEQSLKLAAQELPGGGLQLEVQPSEEEQQGYILTGNNPLSPEKGKQLMDEVAHILRVPSSFFADVKVLGPAVTFKVSANIQNMTTADVIKATVDNKDQLEKATGLTILQSGIRP</sequence>
<keyword evidence="2" id="KW-0812">Transmembrane</keyword>
<evidence type="ECO:0000256" key="8">
    <source>
        <dbReference type="SAM" id="MobiDB-lite"/>
    </source>
</evidence>
<dbReference type="Pfam" id="PF11548">
    <property type="entry name" value="Receptor_IA-2"/>
    <property type="match status" value="1"/>
</dbReference>
<evidence type="ECO:0000256" key="7">
    <source>
        <dbReference type="ARBA" id="ARBA00023180"/>
    </source>
</evidence>